<organism evidence="3 4">
    <name type="scientific">Gryllotalpicola koreensis</name>
    <dbReference type="NCBI Taxonomy" id="993086"/>
    <lineage>
        <taxon>Bacteria</taxon>
        <taxon>Bacillati</taxon>
        <taxon>Actinomycetota</taxon>
        <taxon>Actinomycetes</taxon>
        <taxon>Micrococcales</taxon>
        <taxon>Microbacteriaceae</taxon>
        <taxon>Gryllotalpicola</taxon>
    </lineage>
</organism>
<evidence type="ECO:0000313" key="3">
    <source>
        <dbReference type="EMBL" id="GAA4168759.1"/>
    </source>
</evidence>
<evidence type="ECO:0000259" key="2">
    <source>
        <dbReference type="Pfam" id="PF01494"/>
    </source>
</evidence>
<feature type="domain" description="FAD-binding" evidence="2">
    <location>
        <begin position="19"/>
        <end position="359"/>
    </location>
</feature>
<dbReference type="InterPro" id="IPR036188">
    <property type="entry name" value="FAD/NAD-bd_sf"/>
</dbReference>
<name>A0ABP7ZRP3_9MICO</name>
<sequence length="541" mass="56826">MPDPQPHGADASDGAGLNTDVVVLGAGPTGLTTAALLADYGVRVTVIERHPSTGDEPRAISITDESLRILQQLGVLEAAAEEMLLDTGARYFGRNEQLIAEVKPASSRLGQPGKSQFDQPDVEARLAEAVAARPNARLLFGTEVTELVDGPGGVTLTVEGPEGRGSAHTREFTASWLVACDGGRSFTRGALGIGLEGSTQVEKWVVVDLLNVPGEPEHFAEFHCNGRRPVVVVPGVGGRCRYEFMLLPGDDEAAIVRPESIVRLVAPFRTIAPGDVRRAAVYVAHQRIAERYRSGHVLLAGDAAHLMPPFAGQGLNAGLRDAANVAWKVAEAVRGTGTDALISSYAVERRPHARDMVRLSHRIGQVVMSTNPAVNLLRDGVVKAVGIVPSWKRWLTGMKFLKQPHFTAGCVVAPSPSLPADARDLVGRTLSQPRVTLASGEAVPLDEVLGNGWAVLWPSADGGIEVTATDAGGVAARAQVVDPSRAFAAAAEAGAQLIVRPDRYVAAVVTPARTAAALAELGRYSTVPTTLLAAPLAQNAG</sequence>
<keyword evidence="1" id="KW-0560">Oxidoreductase</keyword>
<keyword evidence="4" id="KW-1185">Reference proteome</keyword>
<dbReference type="InterPro" id="IPR002938">
    <property type="entry name" value="FAD-bd"/>
</dbReference>
<dbReference type="SUPFAM" id="SSF51905">
    <property type="entry name" value="FAD/NAD(P)-binding domain"/>
    <property type="match status" value="1"/>
</dbReference>
<reference evidence="4" key="1">
    <citation type="journal article" date="2019" name="Int. J. Syst. Evol. Microbiol.">
        <title>The Global Catalogue of Microorganisms (GCM) 10K type strain sequencing project: providing services to taxonomists for standard genome sequencing and annotation.</title>
        <authorList>
            <consortium name="The Broad Institute Genomics Platform"/>
            <consortium name="The Broad Institute Genome Sequencing Center for Infectious Disease"/>
            <person name="Wu L."/>
            <person name="Ma J."/>
        </authorList>
    </citation>
    <scope>NUCLEOTIDE SEQUENCE [LARGE SCALE GENOMIC DNA]</scope>
    <source>
        <strain evidence="4">JCM 17591</strain>
    </source>
</reference>
<dbReference type="NCBIfam" id="NF004829">
    <property type="entry name" value="PRK06183.1-3"/>
    <property type="match status" value="1"/>
</dbReference>
<dbReference type="EMBL" id="BAABBW010000001">
    <property type="protein sequence ID" value="GAA4168759.1"/>
    <property type="molecule type" value="Genomic_DNA"/>
</dbReference>
<gene>
    <name evidence="3" type="ORF">GCM10022287_04390</name>
</gene>
<accession>A0ABP7ZRP3</accession>
<evidence type="ECO:0000256" key="1">
    <source>
        <dbReference type="ARBA" id="ARBA00023002"/>
    </source>
</evidence>
<evidence type="ECO:0000313" key="4">
    <source>
        <dbReference type="Proteomes" id="UP001501079"/>
    </source>
</evidence>
<dbReference type="Proteomes" id="UP001501079">
    <property type="component" value="Unassembled WGS sequence"/>
</dbReference>
<dbReference type="Gene3D" id="3.30.70.2450">
    <property type="match status" value="1"/>
</dbReference>
<comment type="caution">
    <text evidence="3">The sequence shown here is derived from an EMBL/GenBank/DDBJ whole genome shotgun (WGS) entry which is preliminary data.</text>
</comment>
<dbReference type="PANTHER" id="PTHR43476">
    <property type="entry name" value="3-(3-HYDROXY-PHENYL)PROPIONATE/3-HYDROXYCINNAMIC ACID HYDROXYLASE"/>
    <property type="match status" value="1"/>
</dbReference>
<proteinExistence type="predicted"/>
<dbReference type="Gene3D" id="3.40.30.120">
    <property type="match status" value="1"/>
</dbReference>
<dbReference type="InterPro" id="IPR050631">
    <property type="entry name" value="PheA/TfdB_FAD_monoxygenase"/>
</dbReference>
<dbReference type="PRINTS" id="PR00420">
    <property type="entry name" value="RNGMNOXGNASE"/>
</dbReference>
<dbReference type="Pfam" id="PF01494">
    <property type="entry name" value="FAD_binding_3"/>
    <property type="match status" value="1"/>
</dbReference>
<dbReference type="PANTHER" id="PTHR43476:SF3">
    <property type="entry name" value="FAD-BINDING MONOOXYGENASE"/>
    <property type="match status" value="1"/>
</dbReference>
<protein>
    <submittedName>
        <fullName evidence="3">Bifunctional 3-(3-hydroxy-phenyl)propionate/3-hydroxycinnamic acid hydroxylase</fullName>
    </submittedName>
</protein>
<dbReference type="RefSeq" id="WP_344751634.1">
    <property type="nucleotide sequence ID" value="NZ_BAABBW010000001.1"/>
</dbReference>
<dbReference type="Gene3D" id="3.50.50.60">
    <property type="entry name" value="FAD/NAD(P)-binding domain"/>
    <property type="match status" value="1"/>
</dbReference>